<feature type="coiled-coil region" evidence="1">
    <location>
        <begin position="185"/>
        <end position="219"/>
    </location>
</feature>
<organism evidence="3 4">
    <name type="scientific">Onchocerca volvulus</name>
    <dbReference type="NCBI Taxonomy" id="6282"/>
    <lineage>
        <taxon>Eukaryota</taxon>
        <taxon>Metazoa</taxon>
        <taxon>Ecdysozoa</taxon>
        <taxon>Nematoda</taxon>
        <taxon>Chromadorea</taxon>
        <taxon>Rhabditida</taxon>
        <taxon>Spirurina</taxon>
        <taxon>Spiruromorpha</taxon>
        <taxon>Filarioidea</taxon>
        <taxon>Onchocercidae</taxon>
        <taxon>Onchocerca</taxon>
    </lineage>
</organism>
<sequence>MESEMINWAKIIVHLLKQFPISFYLSTMNSDQNNEECLVEQLRKELHSLSKKQQILLLFLIDCTWEEKEMKQILKKNRYKNEEAEKERDEIKLILEKEEMEIAKKEEELEHFRARVQLRREKIQNMRQQIFINQMRKAEAEDQIEELKKILEEVKVKEKADQKLLTDRLKAVQNKLLTASWVISRRKEKEELANLYKHIDEIRAKKEQLLQSIQEKEAIFAESRELPFKNFCVTVAAIALKNHALLKKLAQEYIIIAQLTQELSNQGILDTSLLSQYSQSQTSQIQPLEEKTEKSSPCLNNVGGADESEETGSFDGMREKNIDEVMNFQADDEIHFDNQKVVEEPIVTMSTLENNKLNGNVKLIIINEEIEKTASNIAMEIDKSHEARQISDELKMSAAGSEGTIDMNEKQDISIDVNIDSSQTSDKDNNIDNNFVANFIGNSEKVKTGLSGENEKNNIVDYNDGVDLKPMRSTSSDLDPTNFFASFTNFAPNLSTINMSSNAYLGMDTEFDASAIFNLSSIIQNQSGSAGGASDYMALFGAIDTNASSHDNEGFELNFDNLPDGNEINKGIDKADRFFDF</sequence>
<evidence type="ECO:0000313" key="4">
    <source>
        <dbReference type="Proteomes" id="UP000024404"/>
    </source>
</evidence>
<dbReference type="EMBL" id="CMVM020000233">
    <property type="status" value="NOT_ANNOTATED_CDS"/>
    <property type="molecule type" value="Genomic_DNA"/>
</dbReference>
<reference evidence="4" key="1">
    <citation type="submission" date="2013-10" db="EMBL/GenBank/DDBJ databases">
        <title>Genome sequencing of Onchocerca volvulus.</title>
        <authorList>
            <person name="Cotton J."/>
            <person name="Tsai J."/>
            <person name="Stanley E."/>
            <person name="Tracey A."/>
            <person name="Holroyd N."/>
            <person name="Lustigman S."/>
            <person name="Berriman M."/>
        </authorList>
    </citation>
    <scope>NUCLEOTIDE SEQUENCE</scope>
</reference>
<evidence type="ECO:0000256" key="2">
    <source>
        <dbReference type="SAM" id="MobiDB-lite"/>
    </source>
</evidence>
<evidence type="ECO:0000256" key="1">
    <source>
        <dbReference type="SAM" id="Coils"/>
    </source>
</evidence>
<dbReference type="OMA" id="EECLVEQ"/>
<dbReference type="Proteomes" id="UP000024404">
    <property type="component" value="Unassembled WGS sequence"/>
</dbReference>
<feature type="coiled-coil region" evidence="1">
    <location>
        <begin position="32"/>
        <end position="160"/>
    </location>
</feature>
<proteinExistence type="predicted"/>
<keyword evidence="1" id="KW-0175">Coiled coil</keyword>
<accession>A0A8R1TZV8</accession>
<dbReference type="AlphaFoldDB" id="A0A8R1TZV8"/>
<protein>
    <submittedName>
        <fullName evidence="3">Uncharacterized protein</fullName>
    </submittedName>
</protein>
<reference evidence="3" key="2">
    <citation type="submission" date="2022-06" db="UniProtKB">
        <authorList>
            <consortium name="EnsemblMetazoa"/>
        </authorList>
    </citation>
    <scope>IDENTIFICATION</scope>
</reference>
<keyword evidence="4" id="KW-1185">Reference proteome</keyword>
<dbReference type="EnsemblMetazoa" id="OVOC7838.1">
    <property type="protein sequence ID" value="OVOC7838.1"/>
    <property type="gene ID" value="WBGene00244647"/>
</dbReference>
<feature type="region of interest" description="Disordered" evidence="2">
    <location>
        <begin position="284"/>
        <end position="314"/>
    </location>
</feature>
<name>A0A8R1TZV8_ONCVO</name>
<evidence type="ECO:0000313" key="3">
    <source>
        <dbReference type="EnsemblMetazoa" id="OVOC7838.1"/>
    </source>
</evidence>